<gene>
    <name evidence="1" type="ORF">PsorP6_010639</name>
</gene>
<proteinExistence type="predicted"/>
<keyword evidence="2" id="KW-1185">Reference proteome</keyword>
<accession>A0ACC0VYH8</accession>
<evidence type="ECO:0000313" key="2">
    <source>
        <dbReference type="Proteomes" id="UP001163321"/>
    </source>
</evidence>
<name>A0ACC0VYH8_9STRA</name>
<sequence length="67" mass="7526">MKLSRPRSSTMPPPTWKWRRQPPQQPKQPNQQPYADSSTEEGGTTDDEVDVKLQGTWGECTGVVSVL</sequence>
<dbReference type="EMBL" id="CM047585">
    <property type="protein sequence ID" value="KAI9910521.1"/>
    <property type="molecule type" value="Genomic_DNA"/>
</dbReference>
<protein>
    <submittedName>
        <fullName evidence="1">Uncharacterized protein</fullName>
    </submittedName>
</protein>
<reference evidence="1 2" key="1">
    <citation type="journal article" date="2022" name="bioRxiv">
        <title>The genome of the oomycete Peronosclerospora sorghi, a cosmopolitan pathogen of maize and sorghum, is inflated with dispersed pseudogenes.</title>
        <authorList>
            <person name="Fletcher K."/>
            <person name="Martin F."/>
            <person name="Isakeit T."/>
            <person name="Cavanaugh K."/>
            <person name="Magill C."/>
            <person name="Michelmore R."/>
        </authorList>
    </citation>
    <scope>NUCLEOTIDE SEQUENCE [LARGE SCALE GENOMIC DNA]</scope>
    <source>
        <strain evidence="1">P6</strain>
    </source>
</reference>
<comment type="caution">
    <text evidence="1">The sequence shown here is derived from an EMBL/GenBank/DDBJ whole genome shotgun (WGS) entry which is preliminary data.</text>
</comment>
<evidence type="ECO:0000313" key="1">
    <source>
        <dbReference type="EMBL" id="KAI9910521.1"/>
    </source>
</evidence>
<organism evidence="1 2">
    <name type="scientific">Peronosclerospora sorghi</name>
    <dbReference type="NCBI Taxonomy" id="230839"/>
    <lineage>
        <taxon>Eukaryota</taxon>
        <taxon>Sar</taxon>
        <taxon>Stramenopiles</taxon>
        <taxon>Oomycota</taxon>
        <taxon>Peronosporomycetes</taxon>
        <taxon>Peronosporales</taxon>
        <taxon>Peronosporaceae</taxon>
        <taxon>Peronosclerospora</taxon>
    </lineage>
</organism>
<dbReference type="Proteomes" id="UP001163321">
    <property type="component" value="Chromosome 6"/>
</dbReference>